<dbReference type="Proteomes" id="UP000752696">
    <property type="component" value="Unassembled WGS sequence"/>
</dbReference>
<organism evidence="2 3">
    <name type="scientific">Heterotrigona itama</name>
    <dbReference type="NCBI Taxonomy" id="395501"/>
    <lineage>
        <taxon>Eukaryota</taxon>
        <taxon>Metazoa</taxon>
        <taxon>Ecdysozoa</taxon>
        <taxon>Arthropoda</taxon>
        <taxon>Hexapoda</taxon>
        <taxon>Insecta</taxon>
        <taxon>Pterygota</taxon>
        <taxon>Neoptera</taxon>
        <taxon>Endopterygota</taxon>
        <taxon>Hymenoptera</taxon>
        <taxon>Apocrita</taxon>
        <taxon>Aculeata</taxon>
        <taxon>Apoidea</taxon>
        <taxon>Anthophila</taxon>
        <taxon>Apidae</taxon>
        <taxon>Heterotrigona</taxon>
    </lineage>
</organism>
<dbReference type="InterPro" id="IPR029526">
    <property type="entry name" value="PGBD"/>
</dbReference>
<feature type="domain" description="PiggyBac transposable element-derived protein" evidence="1">
    <location>
        <begin position="2"/>
        <end position="259"/>
    </location>
</feature>
<proteinExistence type="predicted"/>
<accession>A0A6V7HKB7</accession>
<name>A0A6V7HKB7_9HYME</name>
<dbReference type="OrthoDB" id="7628951at2759"/>
<gene>
    <name evidence="2" type="ORF">MHI_LOCUS975167</name>
</gene>
<feature type="non-terminal residue" evidence="2">
    <location>
        <position position="355"/>
    </location>
</feature>
<evidence type="ECO:0000259" key="1">
    <source>
        <dbReference type="Pfam" id="PF13843"/>
    </source>
</evidence>
<keyword evidence="3" id="KW-1185">Reference proteome</keyword>
<dbReference type="AlphaFoldDB" id="A0A6V7HKB7"/>
<evidence type="ECO:0000313" key="2">
    <source>
        <dbReference type="EMBL" id="CAD1480998.1"/>
    </source>
</evidence>
<dbReference type="PANTHER" id="PTHR46599">
    <property type="entry name" value="PIGGYBAC TRANSPOSABLE ELEMENT-DERIVED PROTEIN 4"/>
    <property type="match status" value="1"/>
</dbReference>
<dbReference type="PANTHER" id="PTHR46599:SF3">
    <property type="entry name" value="PIGGYBAC TRANSPOSABLE ELEMENT-DERIVED PROTEIN 4"/>
    <property type="match status" value="1"/>
</dbReference>
<evidence type="ECO:0000313" key="3">
    <source>
        <dbReference type="Proteomes" id="UP000752696"/>
    </source>
</evidence>
<dbReference type="EMBL" id="CAJDYZ010013300">
    <property type="protein sequence ID" value="CAD1480998.1"/>
    <property type="molecule type" value="Genomic_DNA"/>
</dbReference>
<sequence>MFSRNRFQLILRFFHLVNNKECYPPEHEKYDPCAKFIPIVEHANRIFKLYYKPHKEDHLPSSINRQHLPNNKDQWDIKFWILCDASSKYCLRFYWYRSAQAKTDNTKSQKHKLGHDIVVNLLEQCGYLNKGYHVFVRNYFSSIALAKYLYSKDTYLTGNIRNNRKDLPNDIKKINLNETKYVRDGEVILCGYPSDENVTIIKKRNGNEKPCIVNFYNYFTGGIDESDKMLYIYLDEQRTVKYWKKVIFNIISRMVLNSYLLYKEIVRKKAMTRLEFISNIISEIECEWMQERKQQLINTDKRTFGLMKLPGRNLRQCVVCSNKDNGIKRSNLICVQCKKGIHPLCLDKHICFKSN</sequence>
<reference evidence="2" key="1">
    <citation type="submission" date="2020-07" db="EMBL/GenBank/DDBJ databases">
        <authorList>
            <person name="Nazaruddin N."/>
        </authorList>
    </citation>
    <scope>NUCLEOTIDE SEQUENCE</scope>
</reference>
<dbReference type="Pfam" id="PF13843">
    <property type="entry name" value="DDE_Tnp_1_7"/>
    <property type="match status" value="1"/>
</dbReference>
<comment type="caution">
    <text evidence="2">The sequence shown here is derived from an EMBL/GenBank/DDBJ whole genome shotgun (WGS) entry which is preliminary data.</text>
</comment>
<protein>
    <recommendedName>
        <fullName evidence="1">PiggyBac transposable element-derived protein domain-containing protein</fullName>
    </recommendedName>
</protein>